<name>A0A426Z9Z0_ENSVE</name>
<dbReference type="AlphaFoldDB" id="A0A426Z9Z0"/>
<evidence type="ECO:0000259" key="2">
    <source>
        <dbReference type="SMART" id="SM00499"/>
    </source>
</evidence>
<dbReference type="Gene3D" id="1.10.110.10">
    <property type="entry name" value="Plant lipid-transfer and hydrophobic proteins"/>
    <property type="match status" value="1"/>
</dbReference>
<dbReference type="InterPro" id="IPR051636">
    <property type="entry name" value="Plant_LTP/defense-related"/>
</dbReference>
<gene>
    <name evidence="3" type="ORF">B296_00011709</name>
</gene>
<dbReference type="InterPro" id="IPR036312">
    <property type="entry name" value="Bifun_inhib/LTP/seed_sf"/>
</dbReference>
<sequence>MDTSKLAVLLLALVCCTLSAATTPCNPEPPVPKTPRPYYPPKTAPPNPFCPWDTLKLGACFDFLGDVGLLVGAAPSRGKCCALLEGLTNAEAALCLCTTIKESVLGVTTKWTVALSIVVSSCKKQIPDGFKCV</sequence>
<feature type="chain" id="PRO_5019473745" description="Bifunctional inhibitor/plant lipid transfer protein/seed storage helical domain-containing protein" evidence="1">
    <location>
        <begin position="22"/>
        <end position="133"/>
    </location>
</feature>
<comment type="caution">
    <text evidence="3">The sequence shown here is derived from an EMBL/GenBank/DDBJ whole genome shotgun (WGS) entry which is preliminary data.</text>
</comment>
<evidence type="ECO:0000256" key="1">
    <source>
        <dbReference type="SAM" id="SignalP"/>
    </source>
</evidence>
<proteinExistence type="predicted"/>
<evidence type="ECO:0000313" key="4">
    <source>
        <dbReference type="Proteomes" id="UP000287651"/>
    </source>
</evidence>
<feature type="domain" description="Bifunctional inhibitor/plant lipid transfer protein/seed storage helical" evidence="2">
    <location>
        <begin position="50"/>
        <end position="132"/>
    </location>
</feature>
<reference evidence="3 4" key="1">
    <citation type="journal article" date="2014" name="Agronomy (Basel)">
        <title>A Draft Genome Sequence for Ensete ventricosum, the Drought-Tolerant Tree Against Hunger.</title>
        <authorList>
            <person name="Harrison J."/>
            <person name="Moore K.A."/>
            <person name="Paszkiewicz K."/>
            <person name="Jones T."/>
            <person name="Grant M."/>
            <person name="Ambacheew D."/>
            <person name="Muzemil S."/>
            <person name="Studholme D.J."/>
        </authorList>
    </citation>
    <scope>NUCLEOTIDE SEQUENCE [LARGE SCALE GENOMIC DNA]</scope>
</reference>
<dbReference type="EMBL" id="AMZH03007637">
    <property type="protein sequence ID" value="RRT60805.1"/>
    <property type="molecule type" value="Genomic_DNA"/>
</dbReference>
<keyword evidence="1" id="KW-0732">Signal</keyword>
<dbReference type="SMART" id="SM00499">
    <property type="entry name" value="AAI"/>
    <property type="match status" value="1"/>
</dbReference>
<dbReference type="PANTHER" id="PTHR31731">
    <property type="match status" value="1"/>
</dbReference>
<feature type="signal peptide" evidence="1">
    <location>
        <begin position="1"/>
        <end position="21"/>
    </location>
</feature>
<dbReference type="Proteomes" id="UP000287651">
    <property type="component" value="Unassembled WGS sequence"/>
</dbReference>
<dbReference type="CDD" id="cd01958">
    <property type="entry name" value="HPS_like"/>
    <property type="match status" value="1"/>
</dbReference>
<dbReference type="Pfam" id="PF14547">
    <property type="entry name" value="Hydrophob_seed"/>
    <property type="match status" value="1"/>
</dbReference>
<dbReference type="InterPro" id="IPR027923">
    <property type="entry name" value="Hydrophob_seed_dom"/>
</dbReference>
<dbReference type="InterPro" id="IPR016140">
    <property type="entry name" value="Bifunc_inhib/LTP/seed_store"/>
</dbReference>
<evidence type="ECO:0000313" key="3">
    <source>
        <dbReference type="EMBL" id="RRT60805.1"/>
    </source>
</evidence>
<accession>A0A426Z9Z0</accession>
<organism evidence="3 4">
    <name type="scientific">Ensete ventricosum</name>
    <name type="common">Abyssinian banana</name>
    <name type="synonym">Musa ensete</name>
    <dbReference type="NCBI Taxonomy" id="4639"/>
    <lineage>
        <taxon>Eukaryota</taxon>
        <taxon>Viridiplantae</taxon>
        <taxon>Streptophyta</taxon>
        <taxon>Embryophyta</taxon>
        <taxon>Tracheophyta</taxon>
        <taxon>Spermatophyta</taxon>
        <taxon>Magnoliopsida</taxon>
        <taxon>Liliopsida</taxon>
        <taxon>Zingiberales</taxon>
        <taxon>Musaceae</taxon>
        <taxon>Ensete</taxon>
    </lineage>
</organism>
<dbReference type="SUPFAM" id="SSF47699">
    <property type="entry name" value="Bifunctional inhibitor/lipid-transfer protein/seed storage 2S albumin"/>
    <property type="match status" value="1"/>
</dbReference>
<protein>
    <recommendedName>
        <fullName evidence="2">Bifunctional inhibitor/plant lipid transfer protein/seed storage helical domain-containing protein</fullName>
    </recommendedName>
</protein>